<dbReference type="InterPro" id="IPR003848">
    <property type="entry name" value="DUF218"/>
</dbReference>
<dbReference type="InterPro" id="IPR014729">
    <property type="entry name" value="Rossmann-like_a/b/a_fold"/>
</dbReference>
<proteinExistence type="predicted"/>
<accession>A0ABX6E1J1</accession>
<name>A0ABX6E1J1_9ACTN</name>
<gene>
    <name evidence="2" type="ORF">GCE86_07150</name>
</gene>
<evidence type="ECO:0000259" key="1">
    <source>
        <dbReference type="Pfam" id="PF02698"/>
    </source>
</evidence>
<evidence type="ECO:0000313" key="2">
    <source>
        <dbReference type="EMBL" id="QGL46850.1"/>
    </source>
</evidence>
<dbReference type="Gene3D" id="3.40.50.620">
    <property type="entry name" value="HUPs"/>
    <property type="match status" value="1"/>
</dbReference>
<sequence>MESMSMKFHILAGTPGLTLEDVSHLLVPGRGRAESGSGLTPDGIDRVRTAGQLHRVIASRGGRIVCSGYKSPVDTAGRRWSPPDCPGESFIGIPEADLMRRELLRMGIPAAAVRVERHSIDTVTNFLRSELEGHFGDDAPVAIVAQRQHLRRMLSLIAPRTLQRPYLGVVVPEPKVSTASPVVDLVSRLVLLHLPQDPDQAVRVATDRAALIWRIARVAGLRRYP</sequence>
<dbReference type="Pfam" id="PF02698">
    <property type="entry name" value="DUF218"/>
    <property type="match status" value="1"/>
</dbReference>
<reference evidence="2 3" key="1">
    <citation type="submission" date="2019-10" db="EMBL/GenBank/DDBJ databases">
        <title>Genome Sequence of Micromonospora terminaliae DSM 101760.</title>
        <authorList>
            <person name="Guo L."/>
        </authorList>
    </citation>
    <scope>NUCLEOTIDE SEQUENCE [LARGE SCALE GENOMIC DNA]</scope>
    <source>
        <strain evidence="2 3">DSM 101760</strain>
    </source>
</reference>
<evidence type="ECO:0000313" key="3">
    <source>
        <dbReference type="Proteomes" id="UP000402241"/>
    </source>
</evidence>
<keyword evidence="3" id="KW-1185">Reference proteome</keyword>
<dbReference type="Proteomes" id="UP000402241">
    <property type="component" value="Chromosome"/>
</dbReference>
<dbReference type="CDD" id="cd06259">
    <property type="entry name" value="YdcF-like"/>
    <property type="match status" value="1"/>
</dbReference>
<dbReference type="EMBL" id="CP045309">
    <property type="protein sequence ID" value="QGL46850.1"/>
    <property type="molecule type" value="Genomic_DNA"/>
</dbReference>
<protein>
    <recommendedName>
        <fullName evidence="1">DUF218 domain-containing protein</fullName>
    </recommendedName>
</protein>
<organism evidence="2 3">
    <name type="scientific">Micromonospora terminaliae</name>
    <dbReference type="NCBI Taxonomy" id="1914461"/>
    <lineage>
        <taxon>Bacteria</taxon>
        <taxon>Bacillati</taxon>
        <taxon>Actinomycetota</taxon>
        <taxon>Actinomycetes</taxon>
        <taxon>Micromonosporales</taxon>
        <taxon>Micromonosporaceae</taxon>
        <taxon>Micromonospora</taxon>
    </lineage>
</organism>
<feature type="domain" description="DUF218" evidence="1">
    <location>
        <begin position="39"/>
        <end position="160"/>
    </location>
</feature>